<keyword evidence="2" id="KW-1185">Reference proteome</keyword>
<accession>A0A8W8I1F0</accession>
<protein>
    <submittedName>
        <fullName evidence="1">Uncharacterized protein</fullName>
    </submittedName>
</protein>
<name>A0A8W8I1F0_MAGGI</name>
<proteinExistence type="predicted"/>
<evidence type="ECO:0000313" key="2">
    <source>
        <dbReference type="Proteomes" id="UP000005408"/>
    </source>
</evidence>
<evidence type="ECO:0000313" key="1">
    <source>
        <dbReference type="EnsemblMetazoa" id="G12079.1:cds"/>
    </source>
</evidence>
<dbReference type="AlphaFoldDB" id="A0A8W8I1F0"/>
<reference evidence="1" key="1">
    <citation type="submission" date="2022-08" db="UniProtKB">
        <authorList>
            <consortium name="EnsemblMetazoa"/>
        </authorList>
    </citation>
    <scope>IDENTIFICATION</scope>
    <source>
        <strain evidence="1">05x7-T-G4-1.051#20</strain>
    </source>
</reference>
<organism evidence="1 2">
    <name type="scientific">Magallana gigas</name>
    <name type="common">Pacific oyster</name>
    <name type="synonym">Crassostrea gigas</name>
    <dbReference type="NCBI Taxonomy" id="29159"/>
    <lineage>
        <taxon>Eukaryota</taxon>
        <taxon>Metazoa</taxon>
        <taxon>Spiralia</taxon>
        <taxon>Lophotrochozoa</taxon>
        <taxon>Mollusca</taxon>
        <taxon>Bivalvia</taxon>
        <taxon>Autobranchia</taxon>
        <taxon>Pteriomorphia</taxon>
        <taxon>Ostreida</taxon>
        <taxon>Ostreoidea</taxon>
        <taxon>Ostreidae</taxon>
        <taxon>Magallana</taxon>
    </lineage>
</organism>
<sequence>MDFRRKCVDSIENFESTHKRLKRLPKTPPSSLRHSVAEQIESSVEKLRKLELGGTKKSRQKLSFESCSDTQESTQDPINTSAPDHINYCKFQPINIEENDADTETNLLDVFNSQALSSSSPCSMTSTITTSLENVCKGRNSVLFKKDPFMLMNKSWMREVSSEMSEKCSELFQILFAAIGDRVSPESKLATISTIYGMILHCRNVKACAIQRIYSALCIRYHADNKRAHIWRSSKTAYTGDVMQSTVPYVNDLGTFQSSAYYVVS</sequence>
<dbReference type="Proteomes" id="UP000005408">
    <property type="component" value="Unassembled WGS sequence"/>
</dbReference>
<dbReference type="EnsemblMetazoa" id="G12079.1">
    <property type="protein sequence ID" value="G12079.1:cds"/>
    <property type="gene ID" value="G12079"/>
</dbReference>